<dbReference type="Pfam" id="PF00126">
    <property type="entry name" value="HTH_1"/>
    <property type="match status" value="1"/>
</dbReference>
<evidence type="ECO:0000313" key="6">
    <source>
        <dbReference type="EMBL" id="GGG63995.1"/>
    </source>
</evidence>
<dbReference type="PRINTS" id="PR00039">
    <property type="entry name" value="HTHLYSR"/>
</dbReference>
<keyword evidence="4" id="KW-0804">Transcription</keyword>
<dbReference type="InterPro" id="IPR000847">
    <property type="entry name" value="LysR_HTH_N"/>
</dbReference>
<gene>
    <name evidence="6" type="ORF">GCM10011415_08100</name>
</gene>
<evidence type="ECO:0000256" key="1">
    <source>
        <dbReference type="ARBA" id="ARBA00009437"/>
    </source>
</evidence>
<dbReference type="InterPro" id="IPR036390">
    <property type="entry name" value="WH_DNA-bd_sf"/>
</dbReference>
<dbReference type="EMBL" id="BMJV01000001">
    <property type="protein sequence ID" value="GGG63995.1"/>
    <property type="molecule type" value="Genomic_DNA"/>
</dbReference>
<evidence type="ECO:0000256" key="3">
    <source>
        <dbReference type="ARBA" id="ARBA00023125"/>
    </source>
</evidence>
<accession>A0A8J2ZHQ2</accession>
<dbReference type="Proteomes" id="UP000617145">
    <property type="component" value="Unassembled WGS sequence"/>
</dbReference>
<dbReference type="Gene3D" id="1.10.10.10">
    <property type="entry name" value="Winged helix-like DNA-binding domain superfamily/Winged helix DNA-binding domain"/>
    <property type="match status" value="1"/>
</dbReference>
<dbReference type="SUPFAM" id="SSF46785">
    <property type="entry name" value="Winged helix' DNA-binding domain"/>
    <property type="match status" value="1"/>
</dbReference>
<keyword evidence="3" id="KW-0238">DNA-binding</keyword>
<dbReference type="PANTHER" id="PTHR30579:SF7">
    <property type="entry name" value="HTH-TYPE TRANSCRIPTIONAL REGULATOR LRHA-RELATED"/>
    <property type="match status" value="1"/>
</dbReference>
<reference evidence="6" key="2">
    <citation type="submission" date="2020-09" db="EMBL/GenBank/DDBJ databases">
        <authorList>
            <person name="Sun Q."/>
            <person name="Zhou Y."/>
        </authorList>
    </citation>
    <scope>NUCLEOTIDE SEQUENCE</scope>
    <source>
        <strain evidence="6">CGMCC 1.15762</strain>
    </source>
</reference>
<dbReference type="SUPFAM" id="SSF53850">
    <property type="entry name" value="Periplasmic binding protein-like II"/>
    <property type="match status" value="1"/>
</dbReference>
<evidence type="ECO:0000313" key="7">
    <source>
        <dbReference type="Proteomes" id="UP000617145"/>
    </source>
</evidence>
<protein>
    <submittedName>
        <fullName evidence="6">LysR family transcriptional regulator</fullName>
    </submittedName>
</protein>
<dbReference type="InterPro" id="IPR050176">
    <property type="entry name" value="LTTR"/>
</dbReference>
<dbReference type="GO" id="GO:0003677">
    <property type="term" value="F:DNA binding"/>
    <property type="evidence" value="ECO:0007669"/>
    <property type="project" value="UniProtKB-KW"/>
</dbReference>
<reference evidence="6" key="1">
    <citation type="journal article" date="2014" name="Int. J. Syst. Evol. Microbiol.">
        <title>Complete genome sequence of Corynebacterium casei LMG S-19264T (=DSM 44701T), isolated from a smear-ripened cheese.</title>
        <authorList>
            <consortium name="US DOE Joint Genome Institute (JGI-PGF)"/>
            <person name="Walter F."/>
            <person name="Albersmeier A."/>
            <person name="Kalinowski J."/>
            <person name="Ruckert C."/>
        </authorList>
    </citation>
    <scope>NUCLEOTIDE SEQUENCE</scope>
    <source>
        <strain evidence="6">CGMCC 1.15762</strain>
    </source>
</reference>
<dbReference type="InterPro" id="IPR005119">
    <property type="entry name" value="LysR_subst-bd"/>
</dbReference>
<dbReference type="Pfam" id="PF03466">
    <property type="entry name" value="LysR_substrate"/>
    <property type="match status" value="1"/>
</dbReference>
<dbReference type="FunFam" id="1.10.10.10:FF:000001">
    <property type="entry name" value="LysR family transcriptional regulator"/>
    <property type="match status" value="1"/>
</dbReference>
<evidence type="ECO:0000256" key="4">
    <source>
        <dbReference type="ARBA" id="ARBA00023163"/>
    </source>
</evidence>
<comment type="caution">
    <text evidence="6">The sequence shown here is derived from an EMBL/GenBank/DDBJ whole genome shotgun (WGS) entry which is preliminary data.</text>
</comment>
<name>A0A8J2ZHQ2_9RHOB</name>
<dbReference type="PROSITE" id="PS50931">
    <property type="entry name" value="HTH_LYSR"/>
    <property type="match status" value="1"/>
</dbReference>
<organism evidence="6 7">
    <name type="scientific">Salipiger pallidus</name>
    <dbReference type="NCBI Taxonomy" id="1775170"/>
    <lineage>
        <taxon>Bacteria</taxon>
        <taxon>Pseudomonadati</taxon>
        <taxon>Pseudomonadota</taxon>
        <taxon>Alphaproteobacteria</taxon>
        <taxon>Rhodobacterales</taxon>
        <taxon>Roseobacteraceae</taxon>
        <taxon>Salipiger</taxon>
    </lineage>
</organism>
<dbReference type="AlphaFoldDB" id="A0A8J2ZHQ2"/>
<dbReference type="RefSeq" id="WP_188788909.1">
    <property type="nucleotide sequence ID" value="NZ_BMJV01000001.1"/>
</dbReference>
<evidence type="ECO:0000259" key="5">
    <source>
        <dbReference type="PROSITE" id="PS50931"/>
    </source>
</evidence>
<evidence type="ECO:0000256" key="2">
    <source>
        <dbReference type="ARBA" id="ARBA00023015"/>
    </source>
</evidence>
<proteinExistence type="inferred from homology"/>
<comment type="similarity">
    <text evidence="1">Belongs to the LysR transcriptional regulatory family.</text>
</comment>
<sequence length="290" mass="31912">MRNLDLTSLRSFVAVADAGGVTRAAGFLNLTQSAVSMQIKRLEETLGLSLLDRSGRGVALTQAGEQLLTYARQMVELNDDIYARLTMQDWEGEIILGVPHDIVYPVIPRVMRRMQRDFPRVRLQLVSSYTADLKQQFSKGAVDVILTTEAETGDGGEALHEVPLRWYGAPGGSAWKSRPLRIALSRRCGFRPVAAAMMQESRTEWELAVDSESDRTIEVTVSADLAVTPVLEGHAPAHLEMVPPGVLPDLGMQKICLYATTARPRIVTPLIDMLRAEFRALGGRTEIAAE</sequence>
<dbReference type="PANTHER" id="PTHR30579">
    <property type="entry name" value="TRANSCRIPTIONAL REGULATOR"/>
    <property type="match status" value="1"/>
</dbReference>
<dbReference type="InterPro" id="IPR036388">
    <property type="entry name" value="WH-like_DNA-bd_sf"/>
</dbReference>
<keyword evidence="2" id="KW-0805">Transcription regulation</keyword>
<keyword evidence="7" id="KW-1185">Reference proteome</keyword>
<dbReference type="GO" id="GO:0003700">
    <property type="term" value="F:DNA-binding transcription factor activity"/>
    <property type="evidence" value="ECO:0007669"/>
    <property type="project" value="InterPro"/>
</dbReference>
<dbReference type="Gene3D" id="3.40.190.10">
    <property type="entry name" value="Periplasmic binding protein-like II"/>
    <property type="match status" value="2"/>
</dbReference>
<feature type="domain" description="HTH lysR-type" evidence="5">
    <location>
        <begin position="4"/>
        <end position="61"/>
    </location>
</feature>